<reference evidence="1" key="1">
    <citation type="submission" date="2020-04" db="EMBL/GenBank/DDBJ databases">
        <authorList>
            <person name="Chiriac C."/>
            <person name="Salcher M."/>
            <person name="Ghai R."/>
            <person name="Kavagutti S V."/>
        </authorList>
    </citation>
    <scope>NUCLEOTIDE SEQUENCE</scope>
</reference>
<name>A0A6J5NIC1_9CAUD</name>
<accession>A0A6J5NIC1</accession>
<organism evidence="1">
    <name type="scientific">uncultured Caudovirales phage</name>
    <dbReference type="NCBI Taxonomy" id="2100421"/>
    <lineage>
        <taxon>Viruses</taxon>
        <taxon>Duplodnaviria</taxon>
        <taxon>Heunggongvirae</taxon>
        <taxon>Uroviricota</taxon>
        <taxon>Caudoviricetes</taxon>
        <taxon>Peduoviridae</taxon>
        <taxon>Maltschvirus</taxon>
        <taxon>Maltschvirus maltsch</taxon>
    </lineage>
</organism>
<protein>
    <submittedName>
        <fullName evidence="1">Uncharacterized protein</fullName>
    </submittedName>
</protein>
<sequence>MPFINWGTEDSRQKQAQQYFQEQALYEQAIRLRMQSQQGQGGVGGGNLQQEADWIDSALSKLNSRYSEVTALVPDIYLFWDDDTDGYFNGIGDGGDDMYDGANFMNTNLTQSWDDVRTNDQDEELCIPYTHTQAESESDLPDQYTNPPMDGSVVDGTNYFGPGSKYFTNMYPGLFVMIADNTAVSEFTIGGNVGSDGDGVGKGYIEDVTPGWTLFYKTNSDDSTGDPSINQLILIPGSASGVTHEYDDGAEYDDHAVLGISDRTRIIYALVARMPEEDVLSEEDAILVAQKILEIVL</sequence>
<evidence type="ECO:0000313" key="1">
    <source>
        <dbReference type="EMBL" id="CAB4159550.1"/>
    </source>
</evidence>
<gene>
    <name evidence="1" type="ORF">UFOVP699_286</name>
</gene>
<proteinExistence type="predicted"/>
<dbReference type="EMBL" id="LR796670">
    <property type="protein sequence ID" value="CAB4159550.1"/>
    <property type="molecule type" value="Genomic_DNA"/>
</dbReference>